<reference evidence="10" key="1">
    <citation type="submission" date="2013-04" db="EMBL/GenBank/DDBJ databases">
        <authorList>
            <person name="Qu J."/>
            <person name="Murali S.C."/>
            <person name="Bandaranaike D."/>
            <person name="Bellair M."/>
            <person name="Blankenburg K."/>
            <person name="Chao H."/>
            <person name="Dinh H."/>
            <person name="Doddapaneni H."/>
            <person name="Downs B."/>
            <person name="Dugan-Rocha S."/>
            <person name="Elkadiri S."/>
            <person name="Gnanaolivu R.D."/>
            <person name="Hernandez B."/>
            <person name="Javaid M."/>
            <person name="Jayaseelan J.C."/>
            <person name="Lee S."/>
            <person name="Li M."/>
            <person name="Ming W."/>
            <person name="Munidasa M."/>
            <person name="Muniz J."/>
            <person name="Nguyen L."/>
            <person name="Ongeri F."/>
            <person name="Osuji N."/>
            <person name="Pu L.-L."/>
            <person name="Puazo M."/>
            <person name="Qu C."/>
            <person name="Quiroz J."/>
            <person name="Raj R."/>
            <person name="Weissenberger G."/>
            <person name="Xin Y."/>
            <person name="Zou X."/>
            <person name="Han Y."/>
            <person name="Richards S."/>
            <person name="Worley K."/>
            <person name="Muzny D."/>
            <person name="Gibbs R."/>
        </authorList>
    </citation>
    <scope>NUCLEOTIDE SEQUENCE</scope>
    <source>
        <strain evidence="10">Sampled in the wild</strain>
    </source>
</reference>
<protein>
    <recommendedName>
        <fullName evidence="9">Cilia- and flagella-associated protein 43</fullName>
    </recommendedName>
</protein>
<dbReference type="GO" id="GO:0060271">
    <property type="term" value="P:cilium assembly"/>
    <property type="evidence" value="ECO:0007669"/>
    <property type="project" value="TreeGrafter"/>
</dbReference>
<dbReference type="EMBL" id="KZ308904">
    <property type="protein sequence ID" value="KAG8235362.1"/>
    <property type="molecule type" value="Genomic_DNA"/>
</dbReference>
<dbReference type="OrthoDB" id="535167at2759"/>
<evidence type="ECO:0000313" key="11">
    <source>
        <dbReference type="Proteomes" id="UP000792457"/>
    </source>
</evidence>
<keyword evidence="4" id="KW-0677">Repeat</keyword>
<dbReference type="GO" id="GO:0003341">
    <property type="term" value="P:cilium movement"/>
    <property type="evidence" value="ECO:0007669"/>
    <property type="project" value="UniProtKB-ARBA"/>
</dbReference>
<keyword evidence="11" id="KW-1185">Reference proteome</keyword>
<sequence length="159" mass="17927">MDRTADNETRWIKLGGQDQMKNIFFVGKDVVAVSQSFNIHFLKYKNEEKGSPQFLTYDVFKEDDEVEGITCVAGHEGLPMFATAMTKAQIQLFSYPTFAQVTTLRNKSENTQALSFSDGEILVALSSAPDYALTIWNWLSGKKLRTVLTNITSLDQKLM</sequence>
<evidence type="ECO:0000256" key="5">
    <source>
        <dbReference type="ARBA" id="ARBA00023054"/>
    </source>
</evidence>
<dbReference type="PANTHER" id="PTHR14885:SF1">
    <property type="entry name" value="CILIA- AND FLAGELLA-ASSOCIATED PROTEIN 43"/>
    <property type="match status" value="1"/>
</dbReference>
<dbReference type="PANTHER" id="PTHR14885">
    <property type="entry name" value="CILIA- AND FLAGELLA-ASSOCIATED PROTEIN 43-RELATED"/>
    <property type="match status" value="1"/>
</dbReference>
<comment type="caution">
    <text evidence="10">The sequence shown here is derived from an EMBL/GenBank/DDBJ whole genome shotgun (WGS) entry which is preliminary data.</text>
</comment>
<keyword evidence="5" id="KW-0175">Coiled coil</keyword>
<evidence type="ECO:0000256" key="9">
    <source>
        <dbReference type="ARBA" id="ARBA00023662"/>
    </source>
</evidence>
<accession>A0A8K0KIW5</accession>
<gene>
    <name evidence="10" type="ORF">J437_LFUL012572</name>
</gene>
<keyword evidence="6" id="KW-0206">Cytoskeleton</keyword>
<evidence type="ECO:0000256" key="3">
    <source>
        <dbReference type="ARBA" id="ARBA00022574"/>
    </source>
</evidence>
<evidence type="ECO:0000256" key="6">
    <source>
        <dbReference type="ARBA" id="ARBA00023212"/>
    </source>
</evidence>
<keyword evidence="3" id="KW-0853">WD repeat</keyword>
<comment type="subcellular location">
    <subcellularLocation>
        <location evidence="1">Cytoplasm</location>
        <location evidence="1">Cytoskeleton</location>
        <location evidence="1">Cilium axoneme</location>
    </subcellularLocation>
</comment>
<evidence type="ECO:0000313" key="10">
    <source>
        <dbReference type="EMBL" id="KAG8235362.1"/>
    </source>
</evidence>
<evidence type="ECO:0000256" key="2">
    <source>
        <dbReference type="ARBA" id="ARBA00022490"/>
    </source>
</evidence>
<comment type="similarity">
    <text evidence="8">Belongs to the CFAP43 family.</text>
</comment>
<keyword evidence="7" id="KW-0966">Cell projection</keyword>
<dbReference type="AlphaFoldDB" id="A0A8K0KIW5"/>
<evidence type="ECO:0000256" key="4">
    <source>
        <dbReference type="ARBA" id="ARBA00022737"/>
    </source>
</evidence>
<reference evidence="10" key="2">
    <citation type="submission" date="2017-10" db="EMBL/GenBank/DDBJ databases">
        <title>Ladona fulva Genome sequencing and assembly.</title>
        <authorList>
            <person name="Murali S."/>
            <person name="Richards S."/>
            <person name="Bandaranaike D."/>
            <person name="Bellair M."/>
            <person name="Blankenburg K."/>
            <person name="Chao H."/>
            <person name="Dinh H."/>
            <person name="Doddapaneni H."/>
            <person name="Dugan-Rocha S."/>
            <person name="Elkadiri S."/>
            <person name="Gnanaolivu R."/>
            <person name="Hernandez B."/>
            <person name="Skinner E."/>
            <person name="Javaid M."/>
            <person name="Lee S."/>
            <person name="Li M."/>
            <person name="Ming W."/>
            <person name="Munidasa M."/>
            <person name="Muniz J."/>
            <person name="Nguyen L."/>
            <person name="Hughes D."/>
            <person name="Osuji N."/>
            <person name="Pu L.-L."/>
            <person name="Puazo M."/>
            <person name="Qu C."/>
            <person name="Quiroz J."/>
            <person name="Raj R."/>
            <person name="Weissenberger G."/>
            <person name="Xin Y."/>
            <person name="Zou X."/>
            <person name="Han Y."/>
            <person name="Worley K."/>
            <person name="Muzny D."/>
            <person name="Gibbs R."/>
        </authorList>
    </citation>
    <scope>NUCLEOTIDE SEQUENCE</scope>
    <source>
        <strain evidence="10">Sampled in the wild</strain>
    </source>
</reference>
<dbReference type="SUPFAM" id="SSF50978">
    <property type="entry name" value="WD40 repeat-like"/>
    <property type="match status" value="1"/>
</dbReference>
<evidence type="ECO:0000256" key="7">
    <source>
        <dbReference type="ARBA" id="ARBA00023273"/>
    </source>
</evidence>
<dbReference type="InterPro" id="IPR015943">
    <property type="entry name" value="WD40/YVTN_repeat-like_dom_sf"/>
</dbReference>
<evidence type="ECO:0000256" key="1">
    <source>
        <dbReference type="ARBA" id="ARBA00004430"/>
    </source>
</evidence>
<evidence type="ECO:0000256" key="8">
    <source>
        <dbReference type="ARBA" id="ARBA00023605"/>
    </source>
</evidence>
<proteinExistence type="inferred from homology"/>
<keyword evidence="2" id="KW-0963">Cytoplasm</keyword>
<dbReference type="Proteomes" id="UP000792457">
    <property type="component" value="Unassembled WGS sequence"/>
</dbReference>
<dbReference type="InterPro" id="IPR036322">
    <property type="entry name" value="WD40_repeat_dom_sf"/>
</dbReference>
<organism evidence="10 11">
    <name type="scientific">Ladona fulva</name>
    <name type="common">Scarce chaser dragonfly</name>
    <name type="synonym">Libellula fulva</name>
    <dbReference type="NCBI Taxonomy" id="123851"/>
    <lineage>
        <taxon>Eukaryota</taxon>
        <taxon>Metazoa</taxon>
        <taxon>Ecdysozoa</taxon>
        <taxon>Arthropoda</taxon>
        <taxon>Hexapoda</taxon>
        <taxon>Insecta</taxon>
        <taxon>Pterygota</taxon>
        <taxon>Palaeoptera</taxon>
        <taxon>Odonata</taxon>
        <taxon>Epiprocta</taxon>
        <taxon>Anisoptera</taxon>
        <taxon>Libelluloidea</taxon>
        <taxon>Libellulidae</taxon>
        <taxon>Ladona</taxon>
    </lineage>
</organism>
<name>A0A8K0KIW5_LADFU</name>
<dbReference type="Gene3D" id="2.130.10.10">
    <property type="entry name" value="YVTN repeat-like/Quinoprotein amine dehydrogenase"/>
    <property type="match status" value="1"/>
</dbReference>
<dbReference type="GO" id="GO:0005930">
    <property type="term" value="C:axoneme"/>
    <property type="evidence" value="ECO:0007669"/>
    <property type="project" value="UniProtKB-SubCell"/>
</dbReference>